<evidence type="ECO:0000313" key="3">
    <source>
        <dbReference type="Proteomes" id="UP000054709"/>
    </source>
</evidence>
<dbReference type="AlphaFoldDB" id="A0A0W1B003"/>
<reference evidence="2 3" key="1">
    <citation type="journal article" date="2015" name="Int. Biodeterior. Biodegradation">
        <title>Physiological and genetic screening methods for the isolation of methyl tert-butyl ether-degrading bacteria for bioremediation purposes.</title>
        <authorList>
            <person name="Guisado I.M."/>
            <person name="Purswani J."/>
            <person name="Gonzalez Lopez J."/>
            <person name="Pozo C."/>
        </authorList>
    </citation>
    <scope>NUCLEOTIDE SEQUENCE [LARGE SCALE GENOMIC DNA]</scope>
    <source>
        <strain evidence="2 3">SH7</strain>
    </source>
</reference>
<proteinExistence type="predicted"/>
<gene>
    <name evidence="2" type="ORF">UQ64_15325</name>
</gene>
<dbReference type="EMBL" id="LCZJ02000019">
    <property type="protein sequence ID" value="KTD86803.1"/>
    <property type="molecule type" value="Genomic_DNA"/>
</dbReference>
<organism evidence="2 3">
    <name type="scientific">Paenibacillus etheri</name>
    <dbReference type="NCBI Taxonomy" id="1306852"/>
    <lineage>
        <taxon>Bacteria</taxon>
        <taxon>Bacillati</taxon>
        <taxon>Bacillota</taxon>
        <taxon>Bacilli</taxon>
        <taxon>Bacillales</taxon>
        <taxon>Paenibacillaceae</taxon>
        <taxon>Paenibacillus</taxon>
    </lineage>
</organism>
<dbReference type="Pfam" id="PF00395">
    <property type="entry name" value="SLH"/>
    <property type="match status" value="1"/>
</dbReference>
<protein>
    <recommendedName>
        <fullName evidence="1">SLH domain-containing protein</fullName>
    </recommendedName>
</protein>
<comment type="caution">
    <text evidence="2">The sequence shown here is derived from an EMBL/GenBank/DDBJ whole genome shotgun (WGS) entry which is preliminary data.</text>
</comment>
<accession>A0A0W1B003</accession>
<evidence type="ECO:0000313" key="2">
    <source>
        <dbReference type="EMBL" id="KTD86803.1"/>
    </source>
</evidence>
<feature type="domain" description="SLH" evidence="1">
    <location>
        <begin position="20"/>
        <end position="80"/>
    </location>
</feature>
<name>A0A0W1B003_9BACL</name>
<dbReference type="PROSITE" id="PS51272">
    <property type="entry name" value="SLH"/>
    <property type="match status" value="1"/>
</dbReference>
<sequence length="80" mass="8768">MIMNAIHLVQGDNGTEAQIRTPFADQDRISDYATHAVTEAASKGLIKGKTETNFAPQDAATRAEAAVMIKQVLQYLKFMN</sequence>
<dbReference type="Proteomes" id="UP000054709">
    <property type="component" value="Unassembled WGS sequence"/>
</dbReference>
<keyword evidence="3" id="KW-1185">Reference proteome</keyword>
<dbReference type="InterPro" id="IPR001119">
    <property type="entry name" value="SLH_dom"/>
</dbReference>
<evidence type="ECO:0000259" key="1">
    <source>
        <dbReference type="PROSITE" id="PS51272"/>
    </source>
</evidence>